<protein>
    <submittedName>
        <fullName evidence="1">Uncharacterized protein</fullName>
    </submittedName>
</protein>
<dbReference type="EMBL" id="BPLQ01003263">
    <property type="protein sequence ID" value="GIX99020.1"/>
    <property type="molecule type" value="Genomic_DNA"/>
</dbReference>
<keyword evidence="2" id="KW-1185">Reference proteome</keyword>
<reference evidence="1 2" key="1">
    <citation type="submission" date="2021-06" db="EMBL/GenBank/DDBJ databases">
        <title>Caerostris darwini draft genome.</title>
        <authorList>
            <person name="Kono N."/>
            <person name="Arakawa K."/>
        </authorList>
    </citation>
    <scope>NUCLEOTIDE SEQUENCE [LARGE SCALE GENOMIC DNA]</scope>
</reference>
<comment type="caution">
    <text evidence="1">The sequence shown here is derived from an EMBL/GenBank/DDBJ whole genome shotgun (WGS) entry which is preliminary data.</text>
</comment>
<gene>
    <name evidence="1" type="ORF">CDAR_518891</name>
</gene>
<organism evidence="1 2">
    <name type="scientific">Caerostris darwini</name>
    <dbReference type="NCBI Taxonomy" id="1538125"/>
    <lineage>
        <taxon>Eukaryota</taxon>
        <taxon>Metazoa</taxon>
        <taxon>Ecdysozoa</taxon>
        <taxon>Arthropoda</taxon>
        <taxon>Chelicerata</taxon>
        <taxon>Arachnida</taxon>
        <taxon>Araneae</taxon>
        <taxon>Araneomorphae</taxon>
        <taxon>Entelegynae</taxon>
        <taxon>Araneoidea</taxon>
        <taxon>Araneidae</taxon>
        <taxon>Caerostris</taxon>
    </lineage>
</organism>
<dbReference type="AlphaFoldDB" id="A0AAV4PSV6"/>
<evidence type="ECO:0000313" key="1">
    <source>
        <dbReference type="EMBL" id="GIX99020.1"/>
    </source>
</evidence>
<evidence type="ECO:0000313" key="2">
    <source>
        <dbReference type="Proteomes" id="UP001054837"/>
    </source>
</evidence>
<accession>A0AAV4PSV6</accession>
<dbReference type="Proteomes" id="UP001054837">
    <property type="component" value="Unassembled WGS sequence"/>
</dbReference>
<sequence>MKRKSWCARFGKHFGRVTSTVVFHTLGLEKCQFRFMLGIEPKSRRMYGIYLQRHYFTSAVWHLGGSSDPGNHSSFTGRHLTGKQVFPLEDIDLKLSYPGDQRFLFDQEKRRIK</sequence>
<name>A0AAV4PSV6_9ARAC</name>
<proteinExistence type="predicted"/>